<dbReference type="InterPro" id="IPR013103">
    <property type="entry name" value="RVT_2"/>
</dbReference>
<dbReference type="InterPro" id="IPR043502">
    <property type="entry name" value="DNA/RNA_pol_sf"/>
</dbReference>
<keyword evidence="3" id="KW-1185">Reference proteome</keyword>
<feature type="non-terminal residue" evidence="2">
    <location>
        <position position="1"/>
    </location>
</feature>
<proteinExistence type="predicted"/>
<accession>A0A0J7JT22</accession>
<dbReference type="OrthoDB" id="7696924at2759"/>
<evidence type="ECO:0000313" key="2">
    <source>
        <dbReference type="EMBL" id="KMQ81362.1"/>
    </source>
</evidence>
<feature type="domain" description="Reverse transcriptase Ty1/copia-type" evidence="1">
    <location>
        <begin position="1"/>
        <end position="172"/>
    </location>
</feature>
<dbReference type="PANTHER" id="PTHR43383">
    <property type="entry name" value="NODULIN 6"/>
    <property type="match status" value="1"/>
</dbReference>
<evidence type="ECO:0000259" key="1">
    <source>
        <dbReference type="Pfam" id="PF07727"/>
    </source>
</evidence>
<evidence type="ECO:0000313" key="3">
    <source>
        <dbReference type="Proteomes" id="UP000036403"/>
    </source>
</evidence>
<protein>
    <submittedName>
        <fullName evidence="2">Retrotransposon ty1-copia subclass</fullName>
    </submittedName>
</protein>
<dbReference type="PANTHER" id="PTHR43383:SF2">
    <property type="entry name" value="AMIDOHYDROLASE 2 FAMILY PROTEIN"/>
    <property type="match status" value="1"/>
</dbReference>
<dbReference type="STRING" id="67767.A0A0J7JT22"/>
<dbReference type="SUPFAM" id="SSF56672">
    <property type="entry name" value="DNA/RNA polymerases"/>
    <property type="match status" value="1"/>
</dbReference>
<reference evidence="2 3" key="1">
    <citation type="submission" date="2015-04" db="EMBL/GenBank/DDBJ databases">
        <title>Lasius niger genome sequencing.</title>
        <authorList>
            <person name="Konorov E.A."/>
            <person name="Nikitin M.A."/>
            <person name="Kirill M.V."/>
            <person name="Chang P."/>
        </authorList>
    </citation>
    <scope>NUCLEOTIDE SEQUENCE [LARGE SCALE GENOMIC DNA]</scope>
    <source>
        <tissue evidence="2">Whole</tissue>
    </source>
</reference>
<dbReference type="AlphaFoldDB" id="A0A0J7JT22"/>
<dbReference type="GO" id="GO:0071897">
    <property type="term" value="P:DNA biosynthetic process"/>
    <property type="evidence" value="ECO:0007669"/>
    <property type="project" value="UniProtKB-ARBA"/>
</dbReference>
<gene>
    <name evidence="2" type="ORF">RF55_26595</name>
</gene>
<name>A0A0J7JT22_LASNI</name>
<organism evidence="2 3">
    <name type="scientific">Lasius niger</name>
    <name type="common">Black garden ant</name>
    <dbReference type="NCBI Taxonomy" id="67767"/>
    <lineage>
        <taxon>Eukaryota</taxon>
        <taxon>Metazoa</taxon>
        <taxon>Ecdysozoa</taxon>
        <taxon>Arthropoda</taxon>
        <taxon>Hexapoda</taxon>
        <taxon>Insecta</taxon>
        <taxon>Pterygota</taxon>
        <taxon>Neoptera</taxon>
        <taxon>Endopterygota</taxon>
        <taxon>Hymenoptera</taxon>
        <taxon>Apocrita</taxon>
        <taxon>Aculeata</taxon>
        <taxon>Formicoidea</taxon>
        <taxon>Formicidae</taxon>
        <taxon>Formicinae</taxon>
        <taxon>Lasius</taxon>
        <taxon>Lasius</taxon>
    </lineage>
</organism>
<dbReference type="Proteomes" id="UP000036403">
    <property type="component" value="Unassembled WGS sequence"/>
</dbReference>
<dbReference type="PaxDb" id="67767-A0A0J7JT22"/>
<dbReference type="EMBL" id="LBMM01036386">
    <property type="protein sequence ID" value="KMQ81362.1"/>
    <property type="molecule type" value="Genomic_DNA"/>
</dbReference>
<dbReference type="Pfam" id="PF07727">
    <property type="entry name" value="RVT_2"/>
    <property type="match status" value="1"/>
</dbReference>
<comment type="caution">
    <text evidence="2">The sequence shown here is derived from an EMBL/GenBank/DDBJ whole genome shotgun (WGS) entry which is preliminary data.</text>
</comment>
<feature type="non-terminal residue" evidence="2">
    <location>
        <position position="172"/>
    </location>
</feature>
<sequence length="172" mass="19831">VTLPEEKKALDCKWTFKKKVNENGTVKRYKARLVAKGYNQKYGQDYDETFAPVVKYTTIRAFLAAAAYKNMIVKHIDIKTAFLHGELQEEIFMKQPENIINEGNEEKVCKLNKSIYGLKQAAKTWNDKIADILLKENFSQSTADNCLFTKQDQGKYVFIILYVDDLLIACED</sequence>